<evidence type="ECO:0000256" key="1">
    <source>
        <dbReference type="SAM" id="MobiDB-lite"/>
    </source>
</evidence>
<organism evidence="4 5">
    <name type="scientific">Rudaeicoccus suwonensis</name>
    <dbReference type="NCBI Taxonomy" id="657409"/>
    <lineage>
        <taxon>Bacteria</taxon>
        <taxon>Bacillati</taxon>
        <taxon>Actinomycetota</taxon>
        <taxon>Actinomycetes</taxon>
        <taxon>Micrococcales</taxon>
        <taxon>Dermacoccaceae</taxon>
        <taxon>Rudaeicoccus</taxon>
    </lineage>
</organism>
<feature type="transmembrane region" description="Helical" evidence="2">
    <location>
        <begin position="223"/>
        <end position="252"/>
    </location>
</feature>
<evidence type="ECO:0000256" key="2">
    <source>
        <dbReference type="SAM" id="Phobius"/>
    </source>
</evidence>
<feature type="region of interest" description="Disordered" evidence="1">
    <location>
        <begin position="1"/>
        <end position="99"/>
    </location>
</feature>
<proteinExistence type="predicted"/>
<dbReference type="OrthoDB" id="121140at2"/>
<keyword evidence="2" id="KW-0472">Membrane</keyword>
<keyword evidence="2" id="KW-1133">Transmembrane helix</keyword>
<feature type="compositionally biased region" description="Pro residues" evidence="1">
    <location>
        <begin position="66"/>
        <end position="78"/>
    </location>
</feature>
<dbReference type="EMBL" id="VIVQ01000001">
    <property type="protein sequence ID" value="TWE12054.1"/>
    <property type="molecule type" value="Genomic_DNA"/>
</dbReference>
<comment type="caution">
    <text evidence="4">The sequence shown here is derived from an EMBL/GenBank/DDBJ whole genome shotgun (WGS) entry which is preliminary data.</text>
</comment>
<dbReference type="Pfam" id="PF25231">
    <property type="entry name" value="DUF7847"/>
    <property type="match status" value="1"/>
</dbReference>
<evidence type="ECO:0000313" key="5">
    <source>
        <dbReference type="Proteomes" id="UP000318297"/>
    </source>
</evidence>
<accession>A0A561E8V8</accession>
<feature type="transmembrane region" description="Helical" evidence="2">
    <location>
        <begin position="135"/>
        <end position="160"/>
    </location>
</feature>
<evidence type="ECO:0000259" key="3">
    <source>
        <dbReference type="Pfam" id="PF25231"/>
    </source>
</evidence>
<feature type="transmembrane region" description="Helical" evidence="2">
    <location>
        <begin position="180"/>
        <end position="202"/>
    </location>
</feature>
<keyword evidence="5" id="KW-1185">Reference proteome</keyword>
<name>A0A561E8V8_9MICO</name>
<dbReference type="PRINTS" id="PR00173">
    <property type="entry name" value="EDTRNSPORT"/>
</dbReference>
<feature type="compositionally biased region" description="Pro residues" evidence="1">
    <location>
        <begin position="26"/>
        <end position="57"/>
    </location>
</feature>
<reference evidence="4 5" key="1">
    <citation type="submission" date="2019-06" db="EMBL/GenBank/DDBJ databases">
        <title>Sequencing the genomes of 1000 actinobacteria strains.</title>
        <authorList>
            <person name="Klenk H.-P."/>
        </authorList>
    </citation>
    <scope>NUCLEOTIDE SEQUENCE [LARGE SCALE GENOMIC DNA]</scope>
    <source>
        <strain evidence="4 5">DSM 19560</strain>
    </source>
</reference>
<gene>
    <name evidence="4" type="ORF">BKA23_0850</name>
</gene>
<evidence type="ECO:0000313" key="4">
    <source>
        <dbReference type="EMBL" id="TWE12054.1"/>
    </source>
</evidence>
<dbReference type="RefSeq" id="WP_145225762.1">
    <property type="nucleotide sequence ID" value="NZ_VIVQ01000001.1"/>
</dbReference>
<dbReference type="AlphaFoldDB" id="A0A561E8V8"/>
<dbReference type="Proteomes" id="UP000318297">
    <property type="component" value="Unassembled WGS sequence"/>
</dbReference>
<feature type="compositionally biased region" description="Pro residues" evidence="1">
    <location>
        <begin position="86"/>
        <end position="99"/>
    </location>
</feature>
<feature type="transmembrane region" description="Helical" evidence="2">
    <location>
        <begin position="258"/>
        <end position="280"/>
    </location>
</feature>
<feature type="transmembrane region" description="Helical" evidence="2">
    <location>
        <begin position="354"/>
        <end position="387"/>
    </location>
</feature>
<feature type="transmembrane region" description="Helical" evidence="2">
    <location>
        <begin position="311"/>
        <end position="342"/>
    </location>
</feature>
<sequence>MSNGWASPGGESPQGSATPHQGNDEQPPPQYGERLPPPAYGERLPPPASGYHGPPPGYSQQQPAPGYGPPPGYPPPYQPVGQQYPPQGPPGYYPGPPPGQWLAPKPGVIPLRPLRISDMFEGTFATIRGNPGATLGLAAVVAVVMAIPSIATVLVVGNLVPTISESNGNSVRIGPQLAEYPSTIFTSLGAVLLTGMLTVVLSEAVLGRRITIGETWQRIKGRILPLIGLMLLLGLASFLAIAIVIGIVVVLLLTGQTVLAIILGVVLFIVLLLAVLYTFFRASLAPAALVLERLGPVEAIRRSFTLTNGSFWRVVGILLLTQLIAGVASSIITGTVGVVVGITSIPTSSTSTVGLSITAVIAIELAALVTSIFTAPFTAGMTGLLYLDQRIRKEALDVTLMAAAQQNRPGGRGVG</sequence>
<feature type="domain" description="DUF7847" evidence="3">
    <location>
        <begin position="139"/>
        <end position="382"/>
    </location>
</feature>
<dbReference type="InterPro" id="IPR057169">
    <property type="entry name" value="DUF7847"/>
</dbReference>
<protein>
    <recommendedName>
        <fullName evidence="3">DUF7847 domain-containing protein</fullName>
    </recommendedName>
</protein>
<keyword evidence="2" id="KW-0812">Transmembrane</keyword>